<protein>
    <submittedName>
        <fullName evidence="1">Uncharacterized protein</fullName>
    </submittedName>
</protein>
<evidence type="ECO:0000313" key="2">
    <source>
        <dbReference type="Proteomes" id="UP000297149"/>
    </source>
</evidence>
<reference evidence="2" key="1">
    <citation type="submission" date="2019-02" db="EMBL/GenBank/DDBJ databases">
        <title>Isolation and identification of novel species under the genus Muribaculum.</title>
        <authorList>
            <person name="Miyake S."/>
            <person name="Ding Y."/>
            <person name="Low A."/>
            <person name="Soh M."/>
            <person name="Seedorf H."/>
        </authorList>
    </citation>
    <scope>NUCLEOTIDE SEQUENCE [LARGE SCALE GENOMIC DNA]</scope>
    <source>
        <strain evidence="2">H5</strain>
    </source>
</reference>
<sequence>MKRRLKHLIPGFRRIKRAWRSRGFGIHSPFAFRFVTCVLRESGEYYAYRELRHIAGDRKAFRRLALVFRLVCEFRPAVVSVVGDSDFTAHIDRTVKFADSRIKTYSCSEAADPSCMQNPGFCIIQSARNVNDMDFFGRALRSECMVAFMDVSGADACGLRDLLTSGMSFYNRRTIILVSRHDLPRQNFEVNF</sequence>
<proteinExistence type="predicted"/>
<dbReference type="AlphaFoldDB" id="A0A4P7W401"/>
<dbReference type="KEGG" id="ddb:E7747_07455"/>
<name>A0A4P7W401_9BACT</name>
<evidence type="ECO:0000313" key="1">
    <source>
        <dbReference type="EMBL" id="QCD42125.1"/>
    </source>
</evidence>
<dbReference type="RefSeq" id="WP_136415108.1">
    <property type="nucleotide sequence ID" value="NZ_CBFGAE010000026.1"/>
</dbReference>
<dbReference type="Proteomes" id="UP000297149">
    <property type="component" value="Chromosome"/>
</dbReference>
<dbReference type="EMBL" id="CP039396">
    <property type="protein sequence ID" value="QCD42125.1"/>
    <property type="molecule type" value="Genomic_DNA"/>
</dbReference>
<organism evidence="1 2">
    <name type="scientific">Duncaniella dubosii</name>
    <dbReference type="NCBI Taxonomy" id="2518971"/>
    <lineage>
        <taxon>Bacteria</taxon>
        <taxon>Pseudomonadati</taxon>
        <taxon>Bacteroidota</taxon>
        <taxon>Bacteroidia</taxon>
        <taxon>Bacteroidales</taxon>
        <taxon>Muribaculaceae</taxon>
        <taxon>Duncaniella</taxon>
    </lineage>
</organism>
<gene>
    <name evidence="1" type="ORF">E7747_07455</name>
</gene>
<keyword evidence="2" id="KW-1185">Reference proteome</keyword>
<accession>A0A4P7W401</accession>